<sequence length="910" mass="102639">MVNLLSHGRQYINLFLLIFLLLNYLIMSKAEAKTEEYQGLFKIGNTSDITLKETPINTIKYAQDKLETTNITQNATTEPVKVFPNPHEINVPTPINLLDEPDNDFEQPNVSTQENITPGLPKKDLELFILNALTNSAIKYPWIIDPRDNFTFSSSTFNPFKYTNYIDFSIKFSSEDPAFNRFNFAHFPKKDQFYWILPGNRVVVETKGWQSGVSYQGESTDSISRQTIRLTQRLWGMQAVFSLPQGVQELAEEVGINQFTVESIAAEVTNPVGVIAAPIIINNRNSPNNSITPLVPNISSLTTGKDPLILQNFPTSDLQPLLGEVGLTRGSVISPDTLKQAGFIWGNPLTGQRTRFQPAITSNPGIKVGNREQFGNFDLFNILLNRSLSENQRDLYYLNSLYWASLGERQNNLGTRNTIQEYDWHRFYFSHPHNRTLLEYDSLEPKATYTSISSNPGMSLSLSFSERSIDQLQTANSTLGMLIGGVFELIDLPNIEQSLQEAQERFARQESFANLDTKATPEQRRRINQVLNRTLYLGNRTSGLEQVSGKLTFPSTITANSSNIFQIRTGNHRRAVQFIDGKRTWTEGETFISKAEVSNNIFGPLTSVSVPLPAPQPSNRSSAAQVTLTAPNGQQYVQNWNSGDITSAPIDIRSFDIAFDRIELSQDGKLNNYLQTFNGYLYLPTLEVLWAGSSGKWNYSLSSGMWFNLNADTGFKIANNFGVLEPTLGIYTNGALNYINTNIEFDAQGQTQAITNHIPSLQFYWNSTANFQNPAYLNLSYFFSHQNRNLNYSLSTAFILIDNQSSFTPLGFIQGKFGLNTGLEFNTSLEIRDELFYTLEGMIPVNSNWSMGAYLQNFRNIDVGIRNRVNDFSYGLLFQHNNPGSSNFWKSRIGISRDRFEAHLEGGFSF</sequence>
<evidence type="ECO:0000313" key="2">
    <source>
        <dbReference type="Proteomes" id="UP000607281"/>
    </source>
</evidence>
<dbReference type="Proteomes" id="UP000607281">
    <property type="component" value="Unassembled WGS sequence"/>
</dbReference>
<gene>
    <name evidence="1" type="ORF">H6G18_08630</name>
</gene>
<comment type="caution">
    <text evidence="1">The sequence shown here is derived from an EMBL/GenBank/DDBJ whole genome shotgun (WGS) entry which is preliminary data.</text>
</comment>
<reference evidence="1 2" key="1">
    <citation type="journal article" date="2020" name="ISME J.">
        <title>Comparative genomics reveals insights into cyanobacterial evolution and habitat adaptation.</title>
        <authorList>
            <person name="Chen M.Y."/>
            <person name="Teng W.K."/>
            <person name="Zhao L."/>
            <person name="Hu C.X."/>
            <person name="Zhou Y.K."/>
            <person name="Han B.P."/>
            <person name="Song L.R."/>
            <person name="Shu W.S."/>
        </authorList>
    </citation>
    <scope>NUCLEOTIDE SEQUENCE [LARGE SCALE GENOMIC DNA]</scope>
    <source>
        <strain evidence="1 2">FACHB-260</strain>
    </source>
</reference>
<accession>A0ABR8CMG5</accession>
<evidence type="ECO:0000313" key="1">
    <source>
        <dbReference type="EMBL" id="MBD2344214.1"/>
    </source>
</evidence>
<name>A0ABR8CMG5_9NOST</name>
<organism evidence="1 2">
    <name type="scientific">Anabaena subtropica FACHB-260</name>
    <dbReference type="NCBI Taxonomy" id="2692884"/>
    <lineage>
        <taxon>Bacteria</taxon>
        <taxon>Bacillati</taxon>
        <taxon>Cyanobacteriota</taxon>
        <taxon>Cyanophyceae</taxon>
        <taxon>Nostocales</taxon>
        <taxon>Nostocaceae</taxon>
        <taxon>Anabaena</taxon>
    </lineage>
</organism>
<proteinExistence type="predicted"/>
<keyword evidence="2" id="KW-1185">Reference proteome</keyword>
<protein>
    <submittedName>
        <fullName evidence="1">Uncharacterized protein</fullName>
    </submittedName>
</protein>
<dbReference type="EMBL" id="JACJRF010000010">
    <property type="protein sequence ID" value="MBD2344214.1"/>
    <property type="molecule type" value="Genomic_DNA"/>
</dbReference>